<organism evidence="1 2">
    <name type="scientific">Richelia intracellularis HH01</name>
    <dbReference type="NCBI Taxonomy" id="1165094"/>
    <lineage>
        <taxon>Bacteria</taxon>
        <taxon>Bacillati</taxon>
        <taxon>Cyanobacteriota</taxon>
        <taxon>Cyanophyceae</taxon>
        <taxon>Nostocales</taxon>
        <taxon>Nostocaceae</taxon>
        <taxon>Richelia</taxon>
    </lineage>
</organism>
<dbReference type="EMBL" id="CAIY01000044">
    <property type="protein sequence ID" value="CCH67429.1"/>
    <property type="molecule type" value="Genomic_DNA"/>
</dbReference>
<evidence type="ECO:0000313" key="1">
    <source>
        <dbReference type="EMBL" id="CCH67429.1"/>
    </source>
</evidence>
<dbReference type="OrthoDB" id="4058760at2"/>
<reference evidence="1 2" key="1">
    <citation type="submission" date="2012-05" db="EMBL/GenBank/DDBJ databases">
        <authorList>
            <person name="Hilton J."/>
        </authorList>
    </citation>
    <scope>NUCLEOTIDE SEQUENCE [LARGE SCALE GENOMIC DNA]</scope>
    <source>
        <strain evidence="1 2">HH01</strain>
    </source>
</reference>
<dbReference type="SUPFAM" id="SSF53474">
    <property type="entry name" value="alpha/beta-Hydrolases"/>
    <property type="match status" value="1"/>
</dbReference>
<dbReference type="InterPro" id="IPR029058">
    <property type="entry name" value="AB_hydrolase_fold"/>
</dbReference>
<protein>
    <submittedName>
        <fullName evidence="1">Uncharacterized protein</fullName>
    </submittedName>
</protein>
<keyword evidence="2" id="KW-1185">Reference proteome</keyword>
<dbReference type="RefSeq" id="WP_008233977.1">
    <property type="nucleotide sequence ID" value="NZ_CAIY01000044.1"/>
</dbReference>
<dbReference type="STRING" id="1165094.RINTHH_12740"/>
<comment type="caution">
    <text evidence="1">The sequence shown here is derived from an EMBL/GenBank/DDBJ whole genome shotgun (WGS) entry which is preliminary data.</text>
</comment>
<accession>M1WSF8</accession>
<evidence type="ECO:0000313" key="2">
    <source>
        <dbReference type="Proteomes" id="UP000053051"/>
    </source>
</evidence>
<gene>
    <name evidence="1" type="ORF">RINTHH_12740</name>
</gene>
<dbReference type="AlphaFoldDB" id="M1WSF8"/>
<dbReference type="Gene3D" id="3.40.50.1820">
    <property type="entry name" value="alpha/beta hydrolase"/>
    <property type="match status" value="1"/>
</dbReference>
<proteinExistence type="predicted"/>
<dbReference type="Proteomes" id="UP000053051">
    <property type="component" value="Unassembled WGS sequence"/>
</dbReference>
<name>M1WSF8_9NOST</name>
<reference evidence="2" key="2">
    <citation type="submission" date="2016-01" db="EMBL/GenBank/DDBJ databases">
        <title>Diatom-associated endosymboitic cyanobacterium lacks core nitrogen metabolism enzymes.</title>
        <authorList>
            <person name="Hilton J.A."/>
            <person name="Foster R.A."/>
            <person name="Tripp H.J."/>
            <person name="Carter B.J."/>
            <person name="Zehr J.P."/>
            <person name="Villareal T.A."/>
        </authorList>
    </citation>
    <scope>NUCLEOTIDE SEQUENCE [LARGE SCALE GENOMIC DNA]</scope>
    <source>
        <strain evidence="2">HH01</strain>
    </source>
</reference>
<sequence length="418" mass="49052">MNDKTMISEIPKGRNAFIIIHGIGEQKPFDTMDYFGRNWIKFFEKSNINVKLEHILVEHEKRSPSHITDCVRISPCDASKNWQVDVYEYHWAHQTNNEISISEVLKWLERTLMGTINFYSQPQNQRLTAKISGEQRRKQIFKYHLRIITIFIRAFKPIYPLLRLVLWLILSLSSPFLSGRFLQCSWKLSKQLLLPALVDHIGDIAVYSTIDTNSAQYKVRQRIIKGCLKLLKSIIQDKQASYDKVVLVGHSLGSCIAYDTLNLLNIEINLPSTQYQELPVNKIVGLVTFGSPLDKVAFFHQESQKSDKQYIRTAIIQHLTSFRINPQTISKPRYLTDNPIKNKLENLRWVNYYHHNDPIGGRLDYYQNLYNVLMKYKAPWGNKAHQGYWVDFSFYEHIAKCFLYSSREDEYSYINKQT</sequence>